<evidence type="ECO:0000256" key="9">
    <source>
        <dbReference type="ARBA" id="ARBA00023136"/>
    </source>
</evidence>
<comment type="similarity">
    <text evidence="11 12">Belongs to the TonB-dependent receptor family.</text>
</comment>
<evidence type="ECO:0000313" key="18">
    <source>
        <dbReference type="Proteomes" id="UP000537130"/>
    </source>
</evidence>
<dbReference type="Pfam" id="PF00593">
    <property type="entry name" value="TonB_dep_Rec_b-barrel"/>
    <property type="match status" value="1"/>
</dbReference>
<dbReference type="InterPro" id="IPR000531">
    <property type="entry name" value="Beta-barrel_TonB"/>
</dbReference>
<gene>
    <name evidence="17" type="ORF">FHR99_001252</name>
</gene>
<organism evidence="17 18">
    <name type="scientific">Litorivivens lipolytica</name>
    <dbReference type="NCBI Taxonomy" id="1524264"/>
    <lineage>
        <taxon>Bacteria</taxon>
        <taxon>Pseudomonadati</taxon>
        <taxon>Pseudomonadota</taxon>
        <taxon>Gammaproteobacteria</taxon>
        <taxon>Litorivivens</taxon>
    </lineage>
</organism>
<dbReference type="PANTHER" id="PTHR32552:SF81">
    <property type="entry name" value="TONB-DEPENDENT OUTER MEMBRANE RECEPTOR"/>
    <property type="match status" value="1"/>
</dbReference>
<evidence type="ECO:0000256" key="5">
    <source>
        <dbReference type="ARBA" id="ARBA00022692"/>
    </source>
</evidence>
<evidence type="ECO:0000256" key="14">
    <source>
        <dbReference type="SAM" id="SignalP"/>
    </source>
</evidence>
<keyword evidence="6" id="KW-0408">Iron</keyword>
<keyword evidence="4" id="KW-0410">Iron transport</keyword>
<feature type="region of interest" description="Disordered" evidence="13">
    <location>
        <begin position="555"/>
        <end position="581"/>
    </location>
</feature>
<evidence type="ECO:0000256" key="12">
    <source>
        <dbReference type="RuleBase" id="RU003357"/>
    </source>
</evidence>
<proteinExistence type="inferred from homology"/>
<dbReference type="GO" id="GO:0009279">
    <property type="term" value="C:cell outer membrane"/>
    <property type="evidence" value="ECO:0007669"/>
    <property type="project" value="UniProtKB-SubCell"/>
</dbReference>
<sequence>MNRRKISSTAIALTLSGSLQANSPVLEEVLVTAQLRSQSLQDVPVSVSAMGGDKLQEAGIDKIENLQAYIPNFTMSETGIGTNIYIRGLGSGINQGFEQSVGMYFDGIYYGRAQLSRAPFLDLERVEVLRGPQNILYGKNSIAGAISLHSRRPSDENEGKVSLLYEPEHGEEVIDLVLSGPVTDSVGLRFAGRYRQLDGYIENLTLDRDEPARDEVTARLLIDWAVSDRLQILTKLEAGKFDVTGRQVEVVTDIPSNSTNPLFEGRTYAQILDNTQVPGALNIDADESVLNNFQDYKRSSNGDYSHNDTRNLTIKADYDLDGTILTFVTGFMHYEFEEVADVDFTGAEVFDALLQEEYRQFSQEFRWVSPVGDDFDYIAGGYFQKSELDYFDAVRIDSTILPELLNVADAAAGGDLGDRPADGDVFGGVAGVGDAGEHLRGLRTPRVFTTDTTLWSAFFQGTWHWQNNLRATFGARLSYETKDGSRSIKLTNDGSQLDQQEVRTVLAKVLSVEEQDLNGSRSSTNLSPLFTLQYEPSDTTMLFATLSQGFKSGGFDARSNQSPAADDPAPHNPNYGDEPSEQFIGSFEFEEEEAITLEIGSKSTFWDGRADLNATAFITEYDDLQVSIFDGTLGFNVGNAGAARTMGIEFDGRVALTETLTLSGGLALLDFEFTEFENGQCFQQQPDPEDDGLCDFTGKTNQYVADYSGNLSLAWENPMTNGLILRGAFDVVFSGEYNPTQDLDPRMLQDAYYKLNLRAAIADEAAGWEFALIGKNLTDEVIITYANSMSLANSVFGAIGHYAFIERPRSIAAQFSYRW</sequence>
<feature type="signal peptide" evidence="14">
    <location>
        <begin position="1"/>
        <end position="21"/>
    </location>
</feature>
<evidence type="ECO:0000256" key="7">
    <source>
        <dbReference type="ARBA" id="ARBA00023065"/>
    </source>
</evidence>
<keyword evidence="9 11" id="KW-0472">Membrane</keyword>
<dbReference type="GO" id="GO:0006826">
    <property type="term" value="P:iron ion transport"/>
    <property type="evidence" value="ECO:0007669"/>
    <property type="project" value="UniProtKB-KW"/>
</dbReference>
<keyword evidence="18" id="KW-1185">Reference proteome</keyword>
<dbReference type="PROSITE" id="PS52016">
    <property type="entry name" value="TONB_DEPENDENT_REC_3"/>
    <property type="match status" value="1"/>
</dbReference>
<comment type="subcellular location">
    <subcellularLocation>
        <location evidence="1 11">Cell outer membrane</location>
        <topology evidence="1 11">Multi-pass membrane protein</topology>
    </subcellularLocation>
</comment>
<evidence type="ECO:0000256" key="4">
    <source>
        <dbReference type="ARBA" id="ARBA00022496"/>
    </source>
</evidence>
<reference evidence="17 18" key="1">
    <citation type="submission" date="2020-08" db="EMBL/GenBank/DDBJ databases">
        <title>Genomic Encyclopedia of Type Strains, Phase III (KMG-III): the genomes of soil and plant-associated and newly described type strains.</title>
        <authorList>
            <person name="Whitman W."/>
        </authorList>
    </citation>
    <scope>NUCLEOTIDE SEQUENCE [LARGE SCALE GENOMIC DNA]</scope>
    <source>
        <strain evidence="17 18">CECT 8654</strain>
    </source>
</reference>
<feature type="domain" description="TonB-dependent receptor-like beta-barrel" evidence="15">
    <location>
        <begin position="269"/>
        <end position="771"/>
    </location>
</feature>
<keyword evidence="3 11" id="KW-1134">Transmembrane beta strand</keyword>
<evidence type="ECO:0000256" key="6">
    <source>
        <dbReference type="ARBA" id="ARBA00023004"/>
    </source>
</evidence>
<evidence type="ECO:0000256" key="8">
    <source>
        <dbReference type="ARBA" id="ARBA00023077"/>
    </source>
</evidence>
<evidence type="ECO:0000259" key="15">
    <source>
        <dbReference type="Pfam" id="PF00593"/>
    </source>
</evidence>
<dbReference type="SUPFAM" id="SSF56935">
    <property type="entry name" value="Porins"/>
    <property type="match status" value="1"/>
</dbReference>
<dbReference type="RefSeq" id="WP_183409664.1">
    <property type="nucleotide sequence ID" value="NZ_JACHWY010000001.1"/>
</dbReference>
<dbReference type="InterPro" id="IPR039426">
    <property type="entry name" value="TonB-dep_rcpt-like"/>
</dbReference>
<keyword evidence="2 11" id="KW-0813">Transport</keyword>
<evidence type="ECO:0000256" key="1">
    <source>
        <dbReference type="ARBA" id="ARBA00004571"/>
    </source>
</evidence>
<dbReference type="EMBL" id="JACHWY010000001">
    <property type="protein sequence ID" value="MBB3047016.1"/>
    <property type="molecule type" value="Genomic_DNA"/>
</dbReference>
<evidence type="ECO:0000313" key="17">
    <source>
        <dbReference type="EMBL" id="MBB3047016.1"/>
    </source>
</evidence>
<dbReference type="AlphaFoldDB" id="A0A7W4W3Y5"/>
<evidence type="ECO:0000256" key="11">
    <source>
        <dbReference type="PROSITE-ProRule" id="PRU01360"/>
    </source>
</evidence>
<dbReference type="InterPro" id="IPR012910">
    <property type="entry name" value="Plug_dom"/>
</dbReference>
<evidence type="ECO:0000256" key="10">
    <source>
        <dbReference type="ARBA" id="ARBA00023237"/>
    </source>
</evidence>
<dbReference type="Proteomes" id="UP000537130">
    <property type="component" value="Unassembled WGS sequence"/>
</dbReference>
<evidence type="ECO:0000259" key="16">
    <source>
        <dbReference type="Pfam" id="PF07715"/>
    </source>
</evidence>
<feature type="domain" description="TonB-dependent receptor plug" evidence="16">
    <location>
        <begin position="40"/>
        <end position="145"/>
    </location>
</feature>
<name>A0A7W4W3Y5_9GAMM</name>
<keyword evidence="8 12" id="KW-0798">TonB box</keyword>
<dbReference type="Pfam" id="PF07715">
    <property type="entry name" value="Plug"/>
    <property type="match status" value="1"/>
</dbReference>
<dbReference type="Gene3D" id="2.40.170.20">
    <property type="entry name" value="TonB-dependent receptor, beta-barrel domain"/>
    <property type="match status" value="2"/>
</dbReference>
<protein>
    <submittedName>
        <fullName evidence="17">Outer membrane receptor protein involved in Fe transport</fullName>
    </submittedName>
</protein>
<dbReference type="InterPro" id="IPR036942">
    <property type="entry name" value="Beta-barrel_TonB_sf"/>
</dbReference>
<evidence type="ECO:0000256" key="13">
    <source>
        <dbReference type="SAM" id="MobiDB-lite"/>
    </source>
</evidence>
<keyword evidence="5 11" id="KW-0812">Transmembrane</keyword>
<comment type="caution">
    <text evidence="17">The sequence shown here is derived from an EMBL/GenBank/DDBJ whole genome shotgun (WGS) entry which is preliminary data.</text>
</comment>
<keyword evidence="14" id="KW-0732">Signal</keyword>
<accession>A0A7W4W3Y5</accession>
<feature type="chain" id="PRO_5031029622" evidence="14">
    <location>
        <begin position="22"/>
        <end position="819"/>
    </location>
</feature>
<keyword evidence="7" id="KW-0406">Ion transport</keyword>
<dbReference type="PANTHER" id="PTHR32552">
    <property type="entry name" value="FERRICHROME IRON RECEPTOR-RELATED"/>
    <property type="match status" value="1"/>
</dbReference>
<evidence type="ECO:0000256" key="2">
    <source>
        <dbReference type="ARBA" id="ARBA00022448"/>
    </source>
</evidence>
<evidence type="ECO:0000256" key="3">
    <source>
        <dbReference type="ARBA" id="ARBA00022452"/>
    </source>
</evidence>
<keyword evidence="10 11" id="KW-0998">Cell outer membrane</keyword>
<keyword evidence="17" id="KW-0675">Receptor</keyword>